<evidence type="ECO:0000313" key="4">
    <source>
        <dbReference type="Proteomes" id="UP001159364"/>
    </source>
</evidence>
<evidence type="ECO:0000256" key="1">
    <source>
        <dbReference type="RuleBase" id="RU362006"/>
    </source>
</evidence>
<dbReference type="EMBL" id="JAIWQS010000009">
    <property type="protein sequence ID" value="KAJ8754769.1"/>
    <property type="molecule type" value="Genomic_DNA"/>
</dbReference>
<name>A0AAV8SSD0_9ROSI</name>
<sequence length="251" mass="28774">MLGDLLTRCLVLFFGYAYPAFECFKSVEKNKVDIAELRFWCQYWIIVGLLTVCERVGDIFVSWLPMYGETKLAFIIYLWYPKTMGTSYIYQTLLRPFVAKHETDIDRKLLELKARAWDLALYYWQNCTKMGQSTFFQILEYLATQSGKLKTNGSEKANGYEPSGSPVSSPNEMGSAGKQGKRPPRPPMSQGPTMSRSLSSESPKVNRGSVQLDNQSEHVQTFNADNIPDGDVNEKLHQFRMRLRRSNPIHN</sequence>
<evidence type="ECO:0000256" key="2">
    <source>
        <dbReference type="SAM" id="MobiDB-lite"/>
    </source>
</evidence>
<comment type="similarity">
    <text evidence="1">Belongs to the DP1 family.</text>
</comment>
<feature type="region of interest" description="Disordered" evidence="2">
    <location>
        <begin position="151"/>
        <end position="231"/>
    </location>
</feature>
<accession>A0AAV8SSD0</accession>
<dbReference type="AlphaFoldDB" id="A0AAV8SSD0"/>
<proteinExistence type="inferred from homology"/>
<reference evidence="3 4" key="1">
    <citation type="submission" date="2021-09" db="EMBL/GenBank/DDBJ databases">
        <title>Genomic insights and catalytic innovation underlie evolution of tropane alkaloids biosynthesis.</title>
        <authorList>
            <person name="Wang Y.-J."/>
            <person name="Tian T."/>
            <person name="Huang J.-P."/>
            <person name="Huang S.-X."/>
        </authorList>
    </citation>
    <scope>NUCLEOTIDE SEQUENCE [LARGE SCALE GENOMIC DNA]</scope>
    <source>
        <strain evidence="3">KIB-2018</strain>
        <tissue evidence="3">Leaf</tissue>
    </source>
</reference>
<gene>
    <name evidence="3" type="ORF">K2173_012158</name>
</gene>
<dbReference type="InterPro" id="IPR004345">
    <property type="entry name" value="TB2_DP1_HVA22"/>
</dbReference>
<protein>
    <recommendedName>
        <fullName evidence="1">HVA22-like protein</fullName>
    </recommendedName>
</protein>
<comment type="subcellular location">
    <subcellularLocation>
        <location evidence="1">Membrane</location>
        <topology evidence="1">Multi-pass membrane protein</topology>
    </subcellularLocation>
</comment>
<dbReference type="PANTHER" id="PTHR12300:SF162">
    <property type="entry name" value="HVA22-LIKE PROTEIN J"/>
    <property type="match status" value="1"/>
</dbReference>
<dbReference type="Pfam" id="PF03134">
    <property type="entry name" value="TB2_DP1_HVA22"/>
    <property type="match status" value="1"/>
</dbReference>
<comment type="caution">
    <text evidence="3">The sequence shown here is derived from an EMBL/GenBank/DDBJ whole genome shotgun (WGS) entry which is preliminary data.</text>
</comment>
<keyword evidence="4" id="KW-1185">Reference proteome</keyword>
<feature type="compositionally biased region" description="Polar residues" evidence="2">
    <location>
        <begin position="190"/>
        <end position="224"/>
    </location>
</feature>
<organism evidence="3 4">
    <name type="scientific">Erythroxylum novogranatense</name>
    <dbReference type="NCBI Taxonomy" id="1862640"/>
    <lineage>
        <taxon>Eukaryota</taxon>
        <taxon>Viridiplantae</taxon>
        <taxon>Streptophyta</taxon>
        <taxon>Embryophyta</taxon>
        <taxon>Tracheophyta</taxon>
        <taxon>Spermatophyta</taxon>
        <taxon>Magnoliopsida</taxon>
        <taxon>eudicotyledons</taxon>
        <taxon>Gunneridae</taxon>
        <taxon>Pentapetalae</taxon>
        <taxon>rosids</taxon>
        <taxon>fabids</taxon>
        <taxon>Malpighiales</taxon>
        <taxon>Erythroxylaceae</taxon>
        <taxon>Erythroxylum</taxon>
    </lineage>
</organism>
<dbReference type="Proteomes" id="UP001159364">
    <property type="component" value="Linkage Group LG09"/>
</dbReference>
<dbReference type="GO" id="GO:0016020">
    <property type="term" value="C:membrane"/>
    <property type="evidence" value="ECO:0007669"/>
    <property type="project" value="UniProtKB-SubCell"/>
</dbReference>
<dbReference type="PANTHER" id="PTHR12300">
    <property type="entry name" value="HVA22-LIKE PROTEINS"/>
    <property type="match status" value="1"/>
</dbReference>
<evidence type="ECO:0000313" key="3">
    <source>
        <dbReference type="EMBL" id="KAJ8754769.1"/>
    </source>
</evidence>